<gene>
    <name evidence="1" type="ORF">CPSG_05271</name>
</gene>
<dbReference type="VEuPathDB" id="FungiDB:CPSG_05271"/>
<organism evidence="2">
    <name type="scientific">Coccidioides posadasii (strain RMSCC 757 / Silveira)</name>
    <name type="common">Valley fever fungus</name>
    <dbReference type="NCBI Taxonomy" id="443226"/>
    <lineage>
        <taxon>Eukaryota</taxon>
        <taxon>Fungi</taxon>
        <taxon>Dikarya</taxon>
        <taxon>Ascomycota</taxon>
        <taxon>Pezizomycotina</taxon>
        <taxon>Eurotiomycetes</taxon>
        <taxon>Eurotiomycetidae</taxon>
        <taxon>Onygenales</taxon>
        <taxon>Onygenaceae</taxon>
        <taxon>Coccidioides</taxon>
    </lineage>
</organism>
<keyword evidence="2" id="KW-1185">Reference proteome</keyword>
<reference evidence="2" key="2">
    <citation type="submission" date="2010-03" db="EMBL/GenBank/DDBJ databases">
        <title>The genome sequence of Coccidioides posadasii strain Silveira.</title>
        <authorList>
            <consortium name="The Broad Institute Genome Sequencing Center for Infectious Disease"/>
            <person name="Neafsey D."/>
            <person name="Orbach M."/>
            <person name="Henn M.R."/>
            <person name="Cole G.T."/>
            <person name="Galgiani J."/>
            <person name="Gardner M.J."/>
            <person name="Kirkland T.N."/>
            <person name="Taylor J.W."/>
            <person name="Young S.K."/>
            <person name="Zeng Q."/>
            <person name="Koehrsen M."/>
            <person name="Alvarado L."/>
            <person name="Berlin A."/>
            <person name="Borenstein D."/>
            <person name="Chapman S.B."/>
            <person name="Chen Z."/>
            <person name="Engels R."/>
            <person name="Freedman E."/>
            <person name="Gellesch M."/>
            <person name="Goldberg J."/>
            <person name="Griggs A."/>
            <person name="Gujja S."/>
            <person name="Heilman E."/>
            <person name="Heiman D."/>
            <person name="Howarth C."/>
            <person name="Jen D."/>
            <person name="Larson L."/>
            <person name="Mehta T."/>
            <person name="Neiman D."/>
            <person name="Park D."/>
            <person name="Pearson M."/>
            <person name="Richards J."/>
            <person name="Roberts A."/>
            <person name="Saif S."/>
            <person name="Shea T."/>
            <person name="Shenoy N."/>
            <person name="Sisk P."/>
            <person name="Stolte C."/>
            <person name="Sykes S."/>
            <person name="Walk T."/>
            <person name="White J."/>
            <person name="Yandava C."/>
            <person name="Haas B."/>
            <person name="Nusbaum C."/>
            <person name="Birren B."/>
        </authorList>
    </citation>
    <scope>NUCLEOTIDE SEQUENCE [LARGE SCALE GENOMIC DNA]</scope>
    <source>
        <strain evidence="2">RMSCC 757 / Silveira</strain>
    </source>
</reference>
<protein>
    <submittedName>
        <fullName evidence="1">Predicted protein</fullName>
    </submittedName>
</protein>
<dbReference type="Proteomes" id="UP000002497">
    <property type="component" value="Unassembled WGS sequence"/>
</dbReference>
<proteinExistence type="predicted"/>
<name>E9D503_COCPS</name>
<accession>E9D503</accession>
<dbReference type="EMBL" id="GL636492">
    <property type="protein sequence ID" value="EFW18585.1"/>
    <property type="molecule type" value="Genomic_DNA"/>
</dbReference>
<sequence>MASNQTVPPHQQTGARQVILDIDFLWGVFTRESRDAHYIADLQRMLAKASEANQRARLTQNELLERYNQTDMERKQLIDQHKQLEEQHRQLIEQHEKLRKAHIESLALREELIGELSNAVESQDVANTTIAMLEAEIGIHRRRSISAQDDSEETGGEV</sequence>
<reference evidence="2" key="1">
    <citation type="journal article" date="2010" name="Genome Res.">
        <title>Population genomic sequencing of Coccidioides fungi reveals recent hybridization and transposon control.</title>
        <authorList>
            <person name="Neafsey D.E."/>
            <person name="Barker B.M."/>
            <person name="Sharpton T.J."/>
            <person name="Stajich J.E."/>
            <person name="Park D.J."/>
            <person name="Whiston E."/>
            <person name="Hung C.-Y."/>
            <person name="McMahan C."/>
            <person name="White J."/>
            <person name="Sykes S."/>
            <person name="Heiman D."/>
            <person name="Young S."/>
            <person name="Zeng Q."/>
            <person name="Abouelleil A."/>
            <person name="Aftuck L."/>
            <person name="Bessette D."/>
            <person name="Brown A."/>
            <person name="FitzGerald M."/>
            <person name="Lui A."/>
            <person name="Macdonald J.P."/>
            <person name="Priest M."/>
            <person name="Orbach M.J."/>
            <person name="Galgiani J.N."/>
            <person name="Kirkland T.N."/>
            <person name="Cole G.T."/>
            <person name="Birren B.W."/>
            <person name="Henn M.R."/>
            <person name="Taylor J.W."/>
            <person name="Rounsley S.D."/>
        </authorList>
    </citation>
    <scope>NUCLEOTIDE SEQUENCE [LARGE SCALE GENOMIC DNA]</scope>
    <source>
        <strain evidence="2">RMSCC 757 / Silveira</strain>
    </source>
</reference>
<dbReference type="HOGENOM" id="CLU_1825127_0_0_1"/>
<evidence type="ECO:0000313" key="1">
    <source>
        <dbReference type="EMBL" id="EFW18585.1"/>
    </source>
</evidence>
<dbReference type="AlphaFoldDB" id="E9D503"/>
<dbReference type="VEuPathDB" id="FungiDB:D8B26_005345"/>
<evidence type="ECO:0000313" key="2">
    <source>
        <dbReference type="Proteomes" id="UP000002497"/>
    </source>
</evidence>